<keyword evidence="2" id="KW-1185">Reference proteome</keyword>
<dbReference type="Gene3D" id="3.10.129.10">
    <property type="entry name" value="Hotdog Thioesterase"/>
    <property type="match status" value="1"/>
</dbReference>
<dbReference type="SUPFAM" id="SSF54637">
    <property type="entry name" value="Thioesterase/thiol ester dehydrase-isomerase"/>
    <property type="match status" value="1"/>
</dbReference>
<dbReference type="InterPro" id="IPR029069">
    <property type="entry name" value="HotDog_dom_sf"/>
</dbReference>
<protein>
    <recommendedName>
        <fullName evidence="3">Acyl-CoA thioesterase</fullName>
    </recommendedName>
</protein>
<dbReference type="AlphaFoldDB" id="A0A239K8P7"/>
<sequence>MVIASRFNGPPGTGNGGYSAGTFAALVHGAGVPEVTLLKPPPLNVRLAADGSDVVDPDGQVIATARAVPAFEPVAPRVTIEAATDAATRYAGFTEHPFPTCYVCGPERADGLRIFPGPVDGVVAAPFTAPAEVTTETVWSALDCPGGWSVLSPGRAYVLGRMATVITEPPAPGSESVVVGMLSGTEGRKAAVHSALYDRDGRLLAHARATWLAI</sequence>
<proteinExistence type="predicted"/>
<reference evidence="1 2" key="1">
    <citation type="submission" date="2017-06" db="EMBL/GenBank/DDBJ databases">
        <authorList>
            <person name="Kim H.J."/>
            <person name="Triplett B.A."/>
        </authorList>
    </citation>
    <scope>NUCLEOTIDE SEQUENCE [LARGE SCALE GENOMIC DNA]</scope>
    <source>
        <strain evidence="1 2">CGMCC 4.5593</strain>
    </source>
</reference>
<evidence type="ECO:0000313" key="2">
    <source>
        <dbReference type="Proteomes" id="UP000198362"/>
    </source>
</evidence>
<name>A0A239K8P7_9ACTN</name>
<accession>A0A239K8P7</accession>
<dbReference type="EMBL" id="FZPH01000003">
    <property type="protein sequence ID" value="SNT14340.1"/>
    <property type="molecule type" value="Genomic_DNA"/>
</dbReference>
<dbReference type="Proteomes" id="UP000198362">
    <property type="component" value="Unassembled WGS sequence"/>
</dbReference>
<dbReference type="OrthoDB" id="5495835at2"/>
<evidence type="ECO:0000313" key="1">
    <source>
        <dbReference type="EMBL" id="SNT14340.1"/>
    </source>
</evidence>
<dbReference type="RefSeq" id="WP_089247495.1">
    <property type="nucleotide sequence ID" value="NZ_FZPH01000003.1"/>
</dbReference>
<gene>
    <name evidence="1" type="ORF">SAMN05421812_103371</name>
</gene>
<organism evidence="1 2">
    <name type="scientific">Asanoa hainanensis</name>
    <dbReference type="NCBI Taxonomy" id="560556"/>
    <lineage>
        <taxon>Bacteria</taxon>
        <taxon>Bacillati</taxon>
        <taxon>Actinomycetota</taxon>
        <taxon>Actinomycetes</taxon>
        <taxon>Micromonosporales</taxon>
        <taxon>Micromonosporaceae</taxon>
        <taxon>Asanoa</taxon>
    </lineage>
</organism>
<evidence type="ECO:0008006" key="3">
    <source>
        <dbReference type="Google" id="ProtNLM"/>
    </source>
</evidence>